<evidence type="ECO:0000256" key="3">
    <source>
        <dbReference type="ARBA" id="ARBA00022664"/>
    </source>
</evidence>
<feature type="compositionally biased region" description="Basic and acidic residues" evidence="9">
    <location>
        <begin position="368"/>
        <end position="382"/>
    </location>
</feature>
<dbReference type="AlphaFoldDB" id="A0A0B2V3L2"/>
<dbReference type="FunFam" id="3.30.70.330:FF:000053">
    <property type="entry name" value="Serine/arginine-rich splicing factor 1"/>
    <property type="match status" value="1"/>
</dbReference>
<evidence type="ECO:0000313" key="11">
    <source>
        <dbReference type="EMBL" id="KHN76037.1"/>
    </source>
</evidence>
<dbReference type="InterPro" id="IPR035979">
    <property type="entry name" value="RBD_domain_sf"/>
</dbReference>
<reference evidence="11 12" key="1">
    <citation type="submission" date="2014-11" db="EMBL/GenBank/DDBJ databases">
        <title>Genetic blueprint of the zoonotic pathogen Toxocara canis.</title>
        <authorList>
            <person name="Zhu X.-Q."/>
            <person name="Korhonen P.K."/>
            <person name="Cai H."/>
            <person name="Young N.D."/>
            <person name="Nejsum P."/>
            <person name="von Samson-Himmelstjerna G."/>
            <person name="Boag P.R."/>
            <person name="Tan P."/>
            <person name="Li Q."/>
            <person name="Min J."/>
            <person name="Yang Y."/>
            <person name="Wang X."/>
            <person name="Fang X."/>
            <person name="Hall R.S."/>
            <person name="Hofmann A."/>
            <person name="Sternberg P.W."/>
            <person name="Jex A.R."/>
            <person name="Gasser R.B."/>
        </authorList>
    </citation>
    <scope>NUCLEOTIDE SEQUENCE [LARGE SCALE GENOMIC DNA]</scope>
    <source>
        <strain evidence="11">PN_DK_2014</strain>
    </source>
</reference>
<comment type="caution">
    <text evidence="11">The sequence shown here is derived from an EMBL/GenBank/DDBJ whole genome shotgun (WGS) entry which is preliminary data.</text>
</comment>
<evidence type="ECO:0000256" key="8">
    <source>
        <dbReference type="PROSITE-ProRule" id="PRU00176"/>
    </source>
</evidence>
<evidence type="ECO:0000256" key="7">
    <source>
        <dbReference type="ARBA" id="ARBA00023242"/>
    </source>
</evidence>
<dbReference type="Pfam" id="PF00076">
    <property type="entry name" value="RRM_1"/>
    <property type="match status" value="2"/>
</dbReference>
<gene>
    <name evidence="11" type="primary">SRSF1</name>
    <name evidence="11" type="ORF">Tcan_16416</name>
</gene>
<dbReference type="GO" id="GO:0005634">
    <property type="term" value="C:nucleus"/>
    <property type="evidence" value="ECO:0007669"/>
    <property type="project" value="UniProtKB-SubCell"/>
</dbReference>
<evidence type="ECO:0000259" key="10">
    <source>
        <dbReference type="PROSITE" id="PS50102"/>
    </source>
</evidence>
<dbReference type="CDD" id="cd12338">
    <property type="entry name" value="RRM1_SRSF1_like"/>
    <property type="match status" value="1"/>
</dbReference>
<dbReference type="OrthoDB" id="1099063at2759"/>
<evidence type="ECO:0000256" key="1">
    <source>
        <dbReference type="ARBA" id="ARBA00004123"/>
    </source>
</evidence>
<evidence type="ECO:0000256" key="5">
    <source>
        <dbReference type="ARBA" id="ARBA00022884"/>
    </source>
</evidence>
<protein>
    <submittedName>
        <fullName evidence="11">Serine/arginine-rich splicing factor 1</fullName>
    </submittedName>
</protein>
<dbReference type="InterPro" id="IPR000504">
    <property type="entry name" value="RRM_dom"/>
</dbReference>
<feature type="region of interest" description="Disordered" evidence="9">
    <location>
        <begin position="257"/>
        <end position="300"/>
    </location>
</feature>
<accession>A0A0B2V3L2</accession>
<dbReference type="Gene3D" id="3.30.70.330">
    <property type="match status" value="2"/>
</dbReference>
<proteinExistence type="inferred from homology"/>
<dbReference type="InterPro" id="IPR050374">
    <property type="entry name" value="RRT5_SRSF_SR"/>
</dbReference>
<evidence type="ECO:0000256" key="9">
    <source>
        <dbReference type="SAM" id="MobiDB-lite"/>
    </source>
</evidence>
<dbReference type="Proteomes" id="UP000031036">
    <property type="component" value="Unassembled WGS sequence"/>
</dbReference>
<dbReference type="InterPro" id="IPR012677">
    <property type="entry name" value="Nucleotide-bd_a/b_plait_sf"/>
</dbReference>
<keyword evidence="4" id="KW-0677">Repeat</keyword>
<dbReference type="PANTHER" id="PTHR23003">
    <property type="entry name" value="RNA RECOGNITION MOTIF RRM DOMAIN CONTAINING PROTEIN"/>
    <property type="match status" value="1"/>
</dbReference>
<dbReference type="CDD" id="cd12601">
    <property type="entry name" value="RRM2_SRSF1_like"/>
    <property type="match status" value="1"/>
</dbReference>
<keyword evidence="3" id="KW-0507">mRNA processing</keyword>
<dbReference type="GO" id="GO:0008380">
    <property type="term" value="P:RNA splicing"/>
    <property type="evidence" value="ECO:0007669"/>
    <property type="project" value="UniProtKB-KW"/>
</dbReference>
<feature type="region of interest" description="Disordered" evidence="9">
    <location>
        <begin position="368"/>
        <end position="415"/>
    </location>
</feature>
<keyword evidence="6" id="KW-0508">mRNA splicing</keyword>
<comment type="similarity">
    <text evidence="2">Belongs to the splicing factor SR family.</text>
</comment>
<keyword evidence="7" id="KW-0539">Nucleus</keyword>
<organism evidence="11 12">
    <name type="scientific">Toxocara canis</name>
    <name type="common">Canine roundworm</name>
    <dbReference type="NCBI Taxonomy" id="6265"/>
    <lineage>
        <taxon>Eukaryota</taxon>
        <taxon>Metazoa</taxon>
        <taxon>Ecdysozoa</taxon>
        <taxon>Nematoda</taxon>
        <taxon>Chromadorea</taxon>
        <taxon>Rhabditida</taxon>
        <taxon>Spirurina</taxon>
        <taxon>Ascaridomorpha</taxon>
        <taxon>Ascaridoidea</taxon>
        <taxon>Toxocaridae</taxon>
        <taxon>Toxocara</taxon>
    </lineage>
</organism>
<feature type="compositionally biased region" description="Polar residues" evidence="9">
    <location>
        <begin position="394"/>
        <end position="415"/>
    </location>
</feature>
<dbReference type="GO" id="GO:0005737">
    <property type="term" value="C:cytoplasm"/>
    <property type="evidence" value="ECO:0007669"/>
    <property type="project" value="TreeGrafter"/>
</dbReference>
<keyword evidence="5 8" id="KW-0694">RNA-binding</keyword>
<evidence type="ECO:0000256" key="4">
    <source>
        <dbReference type="ARBA" id="ARBA00022737"/>
    </source>
</evidence>
<dbReference type="STRING" id="6265.A0A0B2V3L2"/>
<evidence type="ECO:0000313" key="12">
    <source>
        <dbReference type="Proteomes" id="UP000031036"/>
    </source>
</evidence>
<feature type="domain" description="RRM" evidence="10">
    <location>
        <begin position="301"/>
        <end position="375"/>
    </location>
</feature>
<comment type="subcellular location">
    <subcellularLocation>
        <location evidence="1">Nucleus</location>
    </subcellularLocation>
</comment>
<dbReference type="GO" id="GO:0006397">
    <property type="term" value="P:mRNA processing"/>
    <property type="evidence" value="ECO:0007669"/>
    <property type="project" value="UniProtKB-KW"/>
</dbReference>
<dbReference type="GO" id="GO:0003729">
    <property type="term" value="F:mRNA binding"/>
    <property type="evidence" value="ECO:0007669"/>
    <property type="project" value="TreeGrafter"/>
</dbReference>
<dbReference type="EMBL" id="JPKZ01002583">
    <property type="protein sequence ID" value="KHN76037.1"/>
    <property type="molecule type" value="Genomic_DNA"/>
</dbReference>
<dbReference type="SMART" id="SM00360">
    <property type="entry name" value="RRM"/>
    <property type="match status" value="2"/>
</dbReference>
<evidence type="ECO:0000256" key="2">
    <source>
        <dbReference type="ARBA" id="ARBA00010269"/>
    </source>
</evidence>
<keyword evidence="12" id="KW-1185">Reference proteome</keyword>
<feature type="domain" description="RRM" evidence="10">
    <location>
        <begin position="183"/>
        <end position="257"/>
    </location>
</feature>
<dbReference type="PROSITE" id="PS50102">
    <property type="entry name" value="RRM"/>
    <property type="match status" value="2"/>
</dbReference>
<name>A0A0B2V3L2_TOXCA</name>
<dbReference type="PANTHER" id="PTHR23003:SF62">
    <property type="entry name" value="SERINE_ARGININE (SR)-TYPE SHUTTLING MRNA BINDING PROTEIN NPL3"/>
    <property type="match status" value="1"/>
</dbReference>
<dbReference type="SUPFAM" id="SSF54928">
    <property type="entry name" value="RNA-binding domain, RBD"/>
    <property type="match status" value="1"/>
</dbReference>
<evidence type="ECO:0000256" key="6">
    <source>
        <dbReference type="ARBA" id="ARBA00023187"/>
    </source>
</evidence>
<feature type="compositionally biased region" description="Gly residues" evidence="9">
    <location>
        <begin position="284"/>
        <end position="296"/>
    </location>
</feature>
<feature type="compositionally biased region" description="Basic and acidic residues" evidence="9">
    <location>
        <begin position="272"/>
        <end position="282"/>
    </location>
</feature>
<sequence length="415" mass="45602">MSVVTKTNCYAPSSPVYPPSTSARTIIKIIATKPGTERRLIGGYGARCGAETRTSQPISATVFVGCALSVGRARAQTTIHLSRVFDEPTHCRVGKCVVRDGWARCGAETRTSQPISATVYGICALSVGRARAQTTIHLSRVFDEPTHCRVGKCVVRDGWARCGAETRTSQPISATVFRMTNESRIYVGNLPTTVRAKDVEDIFAKFGKIIFVDLKDKRPPYFAFVEFDDPRDAEDAVRSRDGYDFYGYRLRVEFPRGVGPRGPGGRPLYGNDRGHGSSRRDSGSYGGGSSRGGGTGRRTNYRVIVTGLPVSGSWQDLKDHMREAGDVCYADILRDGTGVVEYARLDDMKYAIRKLDDTKFKSHEGETSYIRVREDDGGDRGGRSRSRSPMARTTRGSPQYSPQGGRSRSRSTSPY</sequence>